<dbReference type="PANTHER" id="PTHR21301">
    <property type="entry name" value="REVERSE TRANSCRIPTASE"/>
    <property type="match status" value="1"/>
</dbReference>
<organism evidence="2 3">
    <name type="scientific">Coptotermes formosanus</name>
    <name type="common">Formosan subterranean termite</name>
    <dbReference type="NCBI Taxonomy" id="36987"/>
    <lineage>
        <taxon>Eukaryota</taxon>
        <taxon>Metazoa</taxon>
        <taxon>Ecdysozoa</taxon>
        <taxon>Arthropoda</taxon>
        <taxon>Hexapoda</taxon>
        <taxon>Insecta</taxon>
        <taxon>Pterygota</taxon>
        <taxon>Neoptera</taxon>
        <taxon>Polyneoptera</taxon>
        <taxon>Dictyoptera</taxon>
        <taxon>Blattodea</taxon>
        <taxon>Blattoidea</taxon>
        <taxon>Termitoidae</taxon>
        <taxon>Rhinotermitidae</taxon>
        <taxon>Coptotermes</taxon>
    </lineage>
</organism>
<dbReference type="AlphaFoldDB" id="A0A6L2PQ61"/>
<gene>
    <name evidence="2" type="ORF">Cfor_05499</name>
</gene>
<accession>A0A6L2PQ61</accession>
<keyword evidence="3" id="KW-1185">Reference proteome</keyword>
<dbReference type="Pfam" id="PF26215">
    <property type="entry name" value="HTH_animal"/>
    <property type="match status" value="1"/>
</dbReference>
<dbReference type="InterPro" id="IPR058912">
    <property type="entry name" value="HTH_animal"/>
</dbReference>
<proteinExistence type="predicted"/>
<reference evidence="3" key="1">
    <citation type="submission" date="2020-01" db="EMBL/GenBank/DDBJ databases">
        <title>Draft genome sequence of the Termite Coptotermes fromosanus.</title>
        <authorList>
            <person name="Itakura S."/>
            <person name="Yosikawa Y."/>
            <person name="Umezawa K."/>
        </authorList>
    </citation>
    <scope>NUCLEOTIDE SEQUENCE [LARGE SCALE GENOMIC DNA]</scope>
</reference>
<dbReference type="Proteomes" id="UP000502823">
    <property type="component" value="Unassembled WGS sequence"/>
</dbReference>
<dbReference type="PANTHER" id="PTHR21301:SF11">
    <property type="entry name" value="GIY-YIG DOMAIN-CONTAINING PROTEIN"/>
    <property type="match status" value="1"/>
</dbReference>
<comment type="caution">
    <text evidence="2">The sequence shown here is derived from an EMBL/GenBank/DDBJ whole genome shotgun (WGS) entry which is preliminary data.</text>
</comment>
<evidence type="ECO:0000313" key="3">
    <source>
        <dbReference type="Proteomes" id="UP000502823"/>
    </source>
</evidence>
<dbReference type="OrthoDB" id="10018421at2759"/>
<sequence>MDFLAEKDGKIIGGDQEETARGYLSTAYGFTCGRFRENARSLSKTSYLQFGEIFPGEGGDVHGQLNSTCDQYDNDTFSIWKHGVEDIQSFMDCLNCMRRSIKYTMEAEKNGSLLFFDVLIRKKSGFLHSTVYRMATHTDRCLRFDSNHPLHVKRYIIQSLYNRDNLLCQNEQDRNTEMKVVRKDLLSNPYQINLLGSIMYKKPINETELKNSNGRPLHMFSIAYNRGVAEKFRRISERYSTRTIFKTKCTLSSYLRKTKPKLQVTKIAVCV</sequence>
<evidence type="ECO:0000259" key="1">
    <source>
        <dbReference type="Pfam" id="PF26215"/>
    </source>
</evidence>
<evidence type="ECO:0000313" key="2">
    <source>
        <dbReference type="EMBL" id="GFG34771.1"/>
    </source>
</evidence>
<protein>
    <recommendedName>
        <fullName evidence="1">Helix-turn-helix domain-containing protein</fullName>
    </recommendedName>
</protein>
<dbReference type="EMBL" id="BLKM01005571">
    <property type="protein sequence ID" value="GFG34771.1"/>
    <property type="molecule type" value="Genomic_DNA"/>
</dbReference>
<feature type="domain" description="Helix-turn-helix" evidence="1">
    <location>
        <begin position="140"/>
        <end position="194"/>
    </location>
</feature>
<dbReference type="InParanoid" id="A0A6L2PQ61"/>
<name>A0A6L2PQ61_COPFO</name>